<feature type="compositionally biased region" description="Pro residues" evidence="2">
    <location>
        <begin position="1436"/>
        <end position="1450"/>
    </location>
</feature>
<feature type="compositionally biased region" description="Polar residues" evidence="2">
    <location>
        <begin position="1362"/>
        <end position="1385"/>
    </location>
</feature>
<evidence type="ECO:0000313" key="3">
    <source>
        <dbReference type="Proteomes" id="UP000887563"/>
    </source>
</evidence>
<feature type="compositionally biased region" description="Basic and acidic residues" evidence="2">
    <location>
        <begin position="1047"/>
        <end position="1061"/>
    </location>
</feature>
<feature type="coiled-coil region" evidence="1">
    <location>
        <begin position="1084"/>
        <end position="1227"/>
    </location>
</feature>
<feature type="compositionally biased region" description="Polar residues" evidence="2">
    <location>
        <begin position="535"/>
        <end position="561"/>
    </location>
</feature>
<feature type="compositionally biased region" description="Polar residues" evidence="2">
    <location>
        <begin position="500"/>
        <end position="512"/>
    </location>
</feature>
<dbReference type="WBParaSite" id="Minc3s00900g18679">
    <property type="protein sequence ID" value="Minc3s00900g18679"/>
    <property type="gene ID" value="Minc3s00900g18679"/>
</dbReference>
<accession>A0A914M1S6</accession>
<feature type="compositionally biased region" description="Polar residues" evidence="2">
    <location>
        <begin position="187"/>
        <end position="198"/>
    </location>
</feature>
<evidence type="ECO:0000256" key="2">
    <source>
        <dbReference type="SAM" id="MobiDB-lite"/>
    </source>
</evidence>
<feature type="compositionally biased region" description="Polar residues" evidence="2">
    <location>
        <begin position="967"/>
        <end position="976"/>
    </location>
</feature>
<reference evidence="4" key="1">
    <citation type="submission" date="2022-11" db="UniProtKB">
        <authorList>
            <consortium name="WormBaseParasite"/>
        </authorList>
    </citation>
    <scope>IDENTIFICATION</scope>
</reference>
<feature type="region of interest" description="Disordered" evidence="2">
    <location>
        <begin position="180"/>
        <end position="281"/>
    </location>
</feature>
<keyword evidence="1" id="KW-0175">Coiled coil</keyword>
<feature type="compositionally biased region" description="Polar residues" evidence="2">
    <location>
        <begin position="446"/>
        <end position="455"/>
    </location>
</feature>
<evidence type="ECO:0000256" key="1">
    <source>
        <dbReference type="SAM" id="Coils"/>
    </source>
</evidence>
<proteinExistence type="predicted"/>
<feature type="region of interest" description="Disordered" evidence="2">
    <location>
        <begin position="1242"/>
        <end position="1271"/>
    </location>
</feature>
<feature type="coiled-coil region" evidence="1">
    <location>
        <begin position="792"/>
        <end position="952"/>
    </location>
</feature>
<sequence length="1477" mass="166749">MTRVFSITTIFVYFLVFHWSFITKTVSNKEGKQDFPTKLCGDPKCEVTLFSSKFTREYSPAEGVMMLTAKENDEVYVVAIKFSNRPDFFEAKKGDARGLIYKQHIDGKPFIQFLESALKNNLSLFVVEQDTKKFIREINAFPELIKDYTVYVKEIKDYQVDKDLFEKVALLDGGTKQEKSKEKVIASSETTENSNRLNTLDDEKQKLNENAEKKNNVEESIEDVNKNPSVPLEVSNQNLKSNEEIKKSQEQRNLNENQQSTSLENQTKINVNQIDETKGKKENQKIDANIVTASNDSEAVKFEGTKEGDINTQQQLVNEKKVENGNVEQKLEETKVSDENKKLNVNENKEVNDQEKNKKTDEQVTEQPQIQLPTTIQPPISNEQPSEHSQQQPILNSSVSIDPPLPLPSISPASVPITSPEVPIVQKDQTKYGGGEAANMSPPPVFQNQSLNQAAATEEKSLESTNSLNDKKKEDEKPQINDVNEGKDKELPVLKKVGLEQQNIMSANTKPSTSHEETNPPKQPEVPEKKIEQPIENNPKINDQQKSSELPSPPTNEQKSGIDNIKIGNKDDVYTQIKNNIENVNQQYSPPLPPSPYLSPSPIPVPNIPIPPIEVVKSNIELHNNPPVDEKQQQATTATPGDHNNIGDLKEESSKEDSHKADMGQQQNDPIEDMHEQKTLQEDKSDYCYKDDCKKLDNIPSDTEKFPFDSKIRKMFRETMASIKGLLPEPLCYFEDTGLIIIAFVLISILLHLTNMLFSKSVGPDPFDHRLLHDCITRLKEQEVIIEQMNANAADNQRFREIANNAEQLQRENNILEERIHLADEEISELKKENGELRKSLMSIYHELEQSKNSVGELMKSLNNKEALLKSTESERQRIEAELDQTLSKLSQTQNREKYLDEDLKEALTKIDKLKVEMENSLKELQKWQNEYTEKKAEVDELLEIIAEFNNKNIEKEGKKFNKKNINRGSNDSVSPDSPPEQMVESGELDVDNGAGSGGSAGWSDLGDGIEIAGNDSEPKVGEKSPPKQKKSLTKDEQISEEIAAEENVKEKKKESEDKNSTKLVDILEMAKLKGKLRSLETERGQLKFSLKIEKEEKENLQKELDRLRQEIVEKERDSEQRELDRHGLTQQCSKLLQMIEEKEKKVEYSENERERLRSRLSEIELELRRVEDERRELVHKHKELEQSLKRSNELNGKLENKLFHEERKMNAKIRQLEEQLITAKSSLSPLNLSAGGGVSSDLNMSGNSSDRDFIPLNGPEGGDEGGGQVERSMVPSLWSEIEASEPVDELVNLERKASMRRRRSAARESPFLGDIVHISSSGREERFNTSKYSCVSSTAAPRQRMRSRSAGRQSARLTGVSTTNPLYNTTSSIGASTTSLNRQRASVLPTGKSSPYRNMIERPASTRPRNNLYTTTSAGAMSGGAYSSDSNGASSPPPEMPLLSGVPPPGLNKRPAIILPQRMQVHLHKPANILPK</sequence>
<organism evidence="3 4">
    <name type="scientific">Meloidogyne incognita</name>
    <name type="common">Southern root-knot nematode worm</name>
    <name type="synonym">Oxyuris incognita</name>
    <dbReference type="NCBI Taxonomy" id="6306"/>
    <lineage>
        <taxon>Eukaryota</taxon>
        <taxon>Metazoa</taxon>
        <taxon>Ecdysozoa</taxon>
        <taxon>Nematoda</taxon>
        <taxon>Chromadorea</taxon>
        <taxon>Rhabditida</taxon>
        <taxon>Tylenchina</taxon>
        <taxon>Tylenchomorpha</taxon>
        <taxon>Tylenchoidea</taxon>
        <taxon>Meloidogynidae</taxon>
        <taxon>Meloidogyninae</taxon>
        <taxon>Meloidogyne</taxon>
        <taxon>Meloidogyne incognita group</taxon>
    </lineage>
</organism>
<name>A0A914M1S6_MELIC</name>
<feature type="compositionally biased region" description="Low complexity" evidence="2">
    <location>
        <begin position="365"/>
        <end position="380"/>
    </location>
</feature>
<protein>
    <submittedName>
        <fullName evidence="4">Transport and Golgi organization protein 1</fullName>
    </submittedName>
</protein>
<feature type="region of interest" description="Disordered" evidence="2">
    <location>
        <begin position="623"/>
        <end position="671"/>
    </location>
</feature>
<feature type="compositionally biased region" description="Polar residues" evidence="2">
    <location>
        <begin position="251"/>
        <end position="274"/>
    </location>
</feature>
<feature type="compositionally biased region" description="Basic and acidic residues" evidence="2">
    <location>
        <begin position="318"/>
        <end position="362"/>
    </location>
</feature>
<feature type="compositionally biased region" description="Polar residues" evidence="2">
    <location>
        <begin position="381"/>
        <end position="396"/>
    </location>
</feature>
<feature type="region of interest" description="Disordered" evidence="2">
    <location>
        <begin position="1362"/>
        <end position="1450"/>
    </location>
</feature>
<feature type="compositionally biased region" description="Low complexity" evidence="2">
    <location>
        <begin position="1415"/>
        <end position="1431"/>
    </location>
</feature>
<feature type="compositionally biased region" description="Basic and acidic residues" evidence="2">
    <location>
        <begin position="469"/>
        <end position="493"/>
    </location>
</feature>
<feature type="compositionally biased region" description="Basic and acidic residues" evidence="2">
    <location>
        <begin position="648"/>
        <end position="662"/>
    </location>
</feature>
<feature type="compositionally biased region" description="Basic and acidic residues" evidence="2">
    <location>
        <begin position="199"/>
        <end position="217"/>
    </location>
</feature>
<feature type="compositionally biased region" description="Pro residues" evidence="2">
    <location>
        <begin position="590"/>
        <end position="601"/>
    </location>
</feature>
<evidence type="ECO:0000313" key="4">
    <source>
        <dbReference type="WBParaSite" id="Minc3s00900g18679"/>
    </source>
</evidence>
<feature type="compositionally biased region" description="Basic and acidic residues" evidence="2">
    <location>
        <begin position="241"/>
        <end position="250"/>
    </location>
</feature>
<feature type="compositionally biased region" description="Basic and acidic residues" evidence="2">
    <location>
        <begin position="513"/>
        <end position="533"/>
    </location>
</feature>
<feature type="region of interest" description="Disordered" evidence="2">
    <location>
        <begin position="960"/>
        <end position="1063"/>
    </location>
</feature>
<keyword evidence="3" id="KW-1185">Reference proteome</keyword>
<dbReference type="Gene3D" id="1.10.287.1490">
    <property type="match status" value="1"/>
</dbReference>
<feature type="compositionally biased region" description="Basic and acidic residues" evidence="2">
    <location>
        <begin position="1017"/>
        <end position="1026"/>
    </location>
</feature>
<feature type="compositionally biased region" description="Polar residues" evidence="2">
    <location>
        <begin position="576"/>
        <end position="587"/>
    </location>
</feature>
<dbReference type="Proteomes" id="UP000887563">
    <property type="component" value="Unplaced"/>
</dbReference>
<feature type="region of interest" description="Disordered" evidence="2">
    <location>
        <begin position="304"/>
        <end position="601"/>
    </location>
</feature>